<comment type="similarity">
    <text evidence="6 16">Belongs to the purine/pyrimidine phosphoribosyltransferase family.</text>
</comment>
<keyword evidence="8 16" id="KW-0328">Glycosyltransferase</keyword>
<evidence type="ECO:0000256" key="9">
    <source>
        <dbReference type="ARBA" id="ARBA00022679"/>
    </source>
</evidence>
<keyword evidence="9 16" id="KW-0808">Transferase</keyword>
<dbReference type="GO" id="GO:0000166">
    <property type="term" value="F:nucleotide binding"/>
    <property type="evidence" value="ECO:0007669"/>
    <property type="project" value="UniProtKB-KW"/>
</dbReference>
<reference evidence="18" key="2">
    <citation type="submission" date="2021-04" db="EMBL/GenBank/DDBJ databases">
        <authorList>
            <person name="Dong X."/>
        </authorList>
    </citation>
    <scope>NUCLEOTIDE SEQUENCE</scope>
    <source>
        <strain evidence="18">ZWT</strain>
    </source>
</reference>
<dbReference type="Pfam" id="PF00156">
    <property type="entry name" value="Pribosyltran"/>
    <property type="match status" value="1"/>
</dbReference>
<evidence type="ECO:0000256" key="10">
    <source>
        <dbReference type="ARBA" id="ARBA00022723"/>
    </source>
</evidence>
<evidence type="ECO:0000256" key="2">
    <source>
        <dbReference type="ARBA" id="ARBA00002049"/>
    </source>
</evidence>
<dbReference type="AlphaFoldDB" id="A0A9J6P6Y7"/>
<comment type="cofactor">
    <cofactor evidence="1 16">
        <name>Mg(2+)</name>
        <dbReference type="ChEBI" id="CHEBI:18420"/>
    </cofactor>
</comment>
<keyword evidence="12 16" id="KW-0547">Nucleotide-binding</keyword>
<evidence type="ECO:0000256" key="11">
    <source>
        <dbReference type="ARBA" id="ARBA00022726"/>
    </source>
</evidence>
<dbReference type="InterPro" id="IPR005904">
    <property type="entry name" value="Hxn_phspho_trans"/>
</dbReference>
<comment type="caution">
    <text evidence="18">The sequence shown here is derived from an EMBL/GenBank/DDBJ whole genome shotgun (WGS) entry which is preliminary data.</text>
</comment>
<dbReference type="GO" id="GO:0004422">
    <property type="term" value="F:hypoxanthine phosphoribosyltransferase activity"/>
    <property type="evidence" value="ECO:0007669"/>
    <property type="project" value="InterPro"/>
</dbReference>
<dbReference type="FunFam" id="3.40.50.2020:FF:000006">
    <property type="entry name" value="Hypoxanthine phosphoribosyltransferase"/>
    <property type="match status" value="1"/>
</dbReference>
<dbReference type="PANTHER" id="PTHR43340">
    <property type="entry name" value="HYPOXANTHINE-GUANINE PHOSPHORIBOSYLTRANSFERASE"/>
    <property type="match status" value="1"/>
</dbReference>
<evidence type="ECO:0000256" key="7">
    <source>
        <dbReference type="ARBA" id="ARBA00022490"/>
    </source>
</evidence>
<dbReference type="EMBL" id="JAGSOJ010000006">
    <property type="protein sequence ID" value="MCM1992527.1"/>
    <property type="molecule type" value="Genomic_DNA"/>
</dbReference>
<comment type="pathway">
    <text evidence="5">Purine metabolism; GMP biosynthesis via salvage pathway; GMP from guanine: step 1/1.</text>
</comment>
<dbReference type="Gene3D" id="3.40.50.2020">
    <property type="match status" value="1"/>
</dbReference>
<comment type="catalytic activity">
    <reaction evidence="15">
        <text>IMP + diphosphate = hypoxanthine + 5-phospho-alpha-D-ribose 1-diphosphate</text>
        <dbReference type="Rhea" id="RHEA:17973"/>
        <dbReference type="ChEBI" id="CHEBI:17368"/>
        <dbReference type="ChEBI" id="CHEBI:33019"/>
        <dbReference type="ChEBI" id="CHEBI:58017"/>
        <dbReference type="ChEBI" id="CHEBI:58053"/>
        <dbReference type="EC" id="2.4.2.8"/>
    </reaction>
    <physiologicalReaction direction="right-to-left" evidence="15">
        <dbReference type="Rhea" id="RHEA:17975"/>
    </physiologicalReaction>
</comment>
<evidence type="ECO:0000259" key="17">
    <source>
        <dbReference type="Pfam" id="PF00156"/>
    </source>
</evidence>
<dbReference type="GO" id="GO:0005829">
    <property type="term" value="C:cytosol"/>
    <property type="evidence" value="ECO:0007669"/>
    <property type="project" value="TreeGrafter"/>
</dbReference>
<dbReference type="GO" id="GO:0032264">
    <property type="term" value="P:IMP salvage"/>
    <property type="evidence" value="ECO:0007669"/>
    <property type="project" value="TreeGrafter"/>
</dbReference>
<dbReference type="InterPro" id="IPR029057">
    <property type="entry name" value="PRTase-like"/>
</dbReference>
<keyword evidence="19" id="KW-1185">Reference proteome</keyword>
<dbReference type="GO" id="GO:0006178">
    <property type="term" value="P:guanine salvage"/>
    <property type="evidence" value="ECO:0007669"/>
    <property type="project" value="TreeGrafter"/>
</dbReference>
<dbReference type="GO" id="GO:0052657">
    <property type="term" value="F:guanine phosphoribosyltransferase activity"/>
    <property type="evidence" value="ECO:0007669"/>
    <property type="project" value="UniProtKB-ARBA"/>
</dbReference>
<dbReference type="Proteomes" id="UP001056429">
    <property type="component" value="Unassembled WGS sequence"/>
</dbReference>
<dbReference type="GO" id="GO:0046100">
    <property type="term" value="P:hypoxanthine metabolic process"/>
    <property type="evidence" value="ECO:0007669"/>
    <property type="project" value="TreeGrafter"/>
</dbReference>
<evidence type="ECO:0000256" key="16">
    <source>
        <dbReference type="RuleBase" id="RU364099"/>
    </source>
</evidence>
<name>A0A9J6P6Y7_9CLOT</name>
<comment type="pathway">
    <text evidence="4 16">Purine metabolism; IMP biosynthesis via salvage pathway; IMP from hypoxanthine: step 1/1.</text>
</comment>
<dbReference type="SUPFAM" id="SSF53271">
    <property type="entry name" value="PRTase-like"/>
    <property type="match status" value="1"/>
</dbReference>
<feature type="domain" description="Phosphoribosyltransferase" evidence="17">
    <location>
        <begin position="24"/>
        <end position="159"/>
    </location>
</feature>
<evidence type="ECO:0000256" key="6">
    <source>
        <dbReference type="ARBA" id="ARBA00008391"/>
    </source>
</evidence>
<evidence type="ECO:0000256" key="3">
    <source>
        <dbReference type="ARBA" id="ARBA00004496"/>
    </source>
</evidence>
<comment type="function">
    <text evidence="2">Purine salvage pathway enzyme that catalyzes the transfer of the ribosyl-5-phosphate group from 5-phospho-alpha-D-ribose 1-diphosphate (PRPP) to the N9 position of the 6-oxopurines hypoxanthine and guanine to form the corresponding ribonucleotides IMP (inosine 5'-monophosphate) and GMP (guanosine 5'-monophosphate), with the release of PPi.</text>
</comment>
<evidence type="ECO:0000256" key="8">
    <source>
        <dbReference type="ARBA" id="ARBA00022676"/>
    </source>
</evidence>
<evidence type="ECO:0000256" key="12">
    <source>
        <dbReference type="ARBA" id="ARBA00022741"/>
    </source>
</evidence>
<dbReference type="GO" id="GO:0032263">
    <property type="term" value="P:GMP salvage"/>
    <property type="evidence" value="ECO:0007669"/>
    <property type="project" value="TreeGrafter"/>
</dbReference>
<evidence type="ECO:0000313" key="18">
    <source>
        <dbReference type="EMBL" id="MCM1992527.1"/>
    </source>
</evidence>
<dbReference type="CDD" id="cd06223">
    <property type="entry name" value="PRTases_typeI"/>
    <property type="match status" value="1"/>
</dbReference>
<comment type="catalytic activity">
    <reaction evidence="14">
        <text>GMP + diphosphate = guanine + 5-phospho-alpha-D-ribose 1-diphosphate</text>
        <dbReference type="Rhea" id="RHEA:25424"/>
        <dbReference type="ChEBI" id="CHEBI:16235"/>
        <dbReference type="ChEBI" id="CHEBI:33019"/>
        <dbReference type="ChEBI" id="CHEBI:58017"/>
        <dbReference type="ChEBI" id="CHEBI:58115"/>
        <dbReference type="EC" id="2.4.2.8"/>
    </reaction>
    <physiologicalReaction direction="right-to-left" evidence="14">
        <dbReference type="Rhea" id="RHEA:25426"/>
    </physiologicalReaction>
</comment>
<dbReference type="NCBIfam" id="TIGR01203">
    <property type="entry name" value="HGPRTase"/>
    <property type="match status" value="1"/>
</dbReference>
<dbReference type="InterPro" id="IPR000836">
    <property type="entry name" value="PRTase_dom"/>
</dbReference>
<organism evidence="18 19">
    <name type="scientific">Oceanirhabdus seepicola</name>
    <dbReference type="NCBI Taxonomy" id="2828781"/>
    <lineage>
        <taxon>Bacteria</taxon>
        <taxon>Bacillati</taxon>
        <taxon>Bacillota</taxon>
        <taxon>Clostridia</taxon>
        <taxon>Eubacteriales</taxon>
        <taxon>Clostridiaceae</taxon>
        <taxon>Oceanirhabdus</taxon>
    </lineage>
</organism>
<gene>
    <name evidence="18" type="primary">hpt</name>
    <name evidence="18" type="ORF">KDK92_22665</name>
</gene>
<proteinExistence type="inferred from homology"/>
<evidence type="ECO:0000256" key="13">
    <source>
        <dbReference type="ARBA" id="ARBA00022842"/>
    </source>
</evidence>
<dbReference type="RefSeq" id="WP_250861690.1">
    <property type="nucleotide sequence ID" value="NZ_JAGSOJ010000006.1"/>
</dbReference>
<evidence type="ECO:0000256" key="4">
    <source>
        <dbReference type="ARBA" id="ARBA00004669"/>
    </source>
</evidence>
<dbReference type="GO" id="GO:0006166">
    <property type="term" value="P:purine ribonucleoside salvage"/>
    <property type="evidence" value="ECO:0007669"/>
    <property type="project" value="UniProtKB-KW"/>
</dbReference>
<evidence type="ECO:0000256" key="14">
    <source>
        <dbReference type="ARBA" id="ARBA00048811"/>
    </source>
</evidence>
<keyword evidence="7 16" id="KW-0963">Cytoplasm</keyword>
<keyword evidence="13 16" id="KW-0460">Magnesium</keyword>
<sequence>MENKKRNILFSKEQIDEQLVVVGKQISEDYKDKKLYVLSLLRGSFIFAADIVRHIDVPTKIGFMTTSSYGHGEESSGVVKVEHDVPDNIEGYDVLIVDDIVDTGNTMEFVANHVKSLGAASVKSCVLLDKPSRRVANINPDFCCFEIPDLFVVGYGLNYGDYYRNIPYVFNWESEE</sequence>
<dbReference type="InterPro" id="IPR050408">
    <property type="entry name" value="HGPRT"/>
</dbReference>
<evidence type="ECO:0000256" key="5">
    <source>
        <dbReference type="ARBA" id="ARBA00004676"/>
    </source>
</evidence>
<evidence type="ECO:0000256" key="1">
    <source>
        <dbReference type="ARBA" id="ARBA00001946"/>
    </source>
</evidence>
<keyword evidence="11 16" id="KW-0660">Purine salvage</keyword>
<comment type="subcellular location">
    <subcellularLocation>
        <location evidence="3 16">Cytoplasm</location>
    </subcellularLocation>
</comment>
<dbReference type="EC" id="2.4.2.8" evidence="16"/>
<accession>A0A9J6P6Y7</accession>
<reference evidence="18" key="1">
    <citation type="journal article" date="2021" name="mSystems">
        <title>Bacteria and Archaea Synergistically Convert Glycine Betaine to Biogenic Methane in the Formosa Cold Seep of the South China Sea.</title>
        <authorList>
            <person name="Li L."/>
            <person name="Zhang W."/>
            <person name="Zhang S."/>
            <person name="Song L."/>
            <person name="Sun Q."/>
            <person name="Zhang H."/>
            <person name="Xiang H."/>
            <person name="Dong X."/>
        </authorList>
    </citation>
    <scope>NUCLEOTIDE SEQUENCE</scope>
    <source>
        <strain evidence="18">ZWT</strain>
    </source>
</reference>
<evidence type="ECO:0000313" key="19">
    <source>
        <dbReference type="Proteomes" id="UP001056429"/>
    </source>
</evidence>
<dbReference type="PANTHER" id="PTHR43340:SF1">
    <property type="entry name" value="HYPOXANTHINE PHOSPHORIBOSYLTRANSFERASE"/>
    <property type="match status" value="1"/>
</dbReference>
<dbReference type="GO" id="GO:0000287">
    <property type="term" value="F:magnesium ion binding"/>
    <property type="evidence" value="ECO:0007669"/>
    <property type="project" value="TreeGrafter"/>
</dbReference>
<protein>
    <recommendedName>
        <fullName evidence="16">Hypoxanthine phosphoribosyltransferase</fullName>
        <ecNumber evidence="16">2.4.2.8</ecNumber>
    </recommendedName>
</protein>
<keyword evidence="10 16" id="KW-0479">Metal-binding</keyword>
<evidence type="ECO:0000256" key="15">
    <source>
        <dbReference type="ARBA" id="ARBA00049402"/>
    </source>
</evidence>